<dbReference type="InterPro" id="IPR056924">
    <property type="entry name" value="SH3_Tf2-1"/>
</dbReference>
<dbReference type="Gene3D" id="3.30.420.10">
    <property type="entry name" value="Ribonuclease H-like superfamily/Ribonuclease H"/>
    <property type="match status" value="1"/>
</dbReference>
<dbReference type="InterPro" id="IPR001584">
    <property type="entry name" value="Integrase_cat-core"/>
</dbReference>
<evidence type="ECO:0000259" key="2">
    <source>
        <dbReference type="PROSITE" id="PS50994"/>
    </source>
</evidence>
<dbReference type="Proteomes" id="UP000280104">
    <property type="component" value="Chromosome II"/>
</dbReference>
<accession>A0A7H4LGN1</accession>
<feature type="domain" description="Integrase catalytic" evidence="2">
    <location>
        <begin position="1"/>
        <end position="151"/>
    </location>
</feature>
<dbReference type="AlphaFoldDB" id="A0A7H4LGN1"/>
<dbReference type="SUPFAM" id="SSF53098">
    <property type="entry name" value="Ribonuclease H-like"/>
    <property type="match status" value="1"/>
</dbReference>
<sequence length="419" mass="47493">MDFVLGLPRTRNGKDSVFVVVDRFSKMAHFIPFNKIDDASHVANLFCREILRLHGVPKTIVSDRDVKFLSYFWKTLCAKLGIKLLFSTAYHPQTDGQTEVTNRTLSTLLRVLIKKNIKEWEECLPIAEYAYNRARHSTTGRSPFEVVYGFNPLSPLDILPLPLQERTNMDASARVNHLKKMHEDTRHTIERQVQRLATKLNVNKQPMIFNIGDLVWLHLRKERFPNERKYKLLPRADGPFKVLARYNNNAYKIDLPRDKYIVSDIFNIKDLSPYHGDEDFDPRSNLSQGRGDDAEHPTIIPMDTTSTIQAPSGPMTRARMRAIQSENAQDTEPRAEEEETGVNTLDSPEPPARARNFRPPDPPADPELPASDVFDQPRRANSLVSPEPVLDLPAPGTSGLPGPSGPLTPTQLHPRQLSG</sequence>
<dbReference type="PANTHER" id="PTHR35046">
    <property type="entry name" value="ZINC KNUCKLE (CCHC-TYPE) FAMILY PROTEIN"/>
    <property type="match status" value="1"/>
</dbReference>
<dbReference type="FunFam" id="3.30.420.10:FF:000032">
    <property type="entry name" value="Retrovirus-related Pol polyprotein from transposon 297-like Protein"/>
    <property type="match status" value="1"/>
</dbReference>
<reference evidence="3 4" key="1">
    <citation type="submission" date="2018-05" db="EMBL/GenBank/DDBJ databases">
        <authorList>
            <person name="Thind KAUR A."/>
        </authorList>
    </citation>
    <scope>NUCLEOTIDE SEQUENCE [LARGE SCALE GENOMIC DNA]</scope>
</reference>
<dbReference type="InterPro" id="IPR012337">
    <property type="entry name" value="RNaseH-like_sf"/>
</dbReference>
<feature type="region of interest" description="Disordered" evidence="1">
    <location>
        <begin position="273"/>
        <end position="419"/>
    </location>
</feature>
<name>A0A7H4LGN1_WHEAT</name>
<evidence type="ECO:0000313" key="3">
    <source>
        <dbReference type="EMBL" id="SPT17769.1"/>
    </source>
</evidence>
<dbReference type="PROSITE" id="PS50994">
    <property type="entry name" value="INTEGRASE"/>
    <property type="match status" value="1"/>
</dbReference>
<dbReference type="Pfam" id="PF00665">
    <property type="entry name" value="rve"/>
    <property type="match status" value="1"/>
</dbReference>
<protein>
    <recommendedName>
        <fullName evidence="2">Integrase catalytic domain-containing protein</fullName>
    </recommendedName>
</protein>
<dbReference type="GO" id="GO:0003676">
    <property type="term" value="F:nucleic acid binding"/>
    <property type="evidence" value="ECO:0007669"/>
    <property type="project" value="InterPro"/>
</dbReference>
<dbReference type="GO" id="GO:0015074">
    <property type="term" value="P:DNA integration"/>
    <property type="evidence" value="ECO:0007669"/>
    <property type="project" value="InterPro"/>
</dbReference>
<evidence type="ECO:0000313" key="4">
    <source>
        <dbReference type="Proteomes" id="UP000280104"/>
    </source>
</evidence>
<dbReference type="EMBL" id="LS480641">
    <property type="protein sequence ID" value="SPT17769.1"/>
    <property type="molecule type" value="Genomic_DNA"/>
</dbReference>
<gene>
    <name evidence="3" type="ORF">CAMPLR22A2D_LOCUS2379</name>
</gene>
<dbReference type="InterPro" id="IPR036397">
    <property type="entry name" value="RNaseH_sf"/>
</dbReference>
<dbReference type="Pfam" id="PF24626">
    <property type="entry name" value="SH3_Tf2-1"/>
    <property type="match status" value="1"/>
</dbReference>
<feature type="compositionally biased region" description="Low complexity" evidence="1">
    <location>
        <begin position="392"/>
        <end position="410"/>
    </location>
</feature>
<evidence type="ECO:0000256" key="1">
    <source>
        <dbReference type="SAM" id="MobiDB-lite"/>
    </source>
</evidence>
<organism evidence="3 4">
    <name type="scientific">Triticum aestivum</name>
    <name type="common">Wheat</name>
    <dbReference type="NCBI Taxonomy" id="4565"/>
    <lineage>
        <taxon>Eukaryota</taxon>
        <taxon>Viridiplantae</taxon>
        <taxon>Streptophyta</taxon>
        <taxon>Embryophyta</taxon>
        <taxon>Tracheophyta</taxon>
        <taxon>Spermatophyta</taxon>
        <taxon>Magnoliopsida</taxon>
        <taxon>Liliopsida</taxon>
        <taxon>Poales</taxon>
        <taxon>Poaceae</taxon>
        <taxon>BOP clade</taxon>
        <taxon>Pooideae</taxon>
        <taxon>Triticodae</taxon>
        <taxon>Triticeae</taxon>
        <taxon>Triticinae</taxon>
        <taxon>Triticum</taxon>
    </lineage>
</organism>
<proteinExistence type="predicted"/>
<dbReference type="PANTHER" id="PTHR35046:SF26">
    <property type="entry name" value="RNA-DIRECTED DNA POLYMERASE"/>
    <property type="match status" value="1"/>
</dbReference>